<accession>A0A4Q9FLG5</accession>
<dbReference type="Pfam" id="PF00977">
    <property type="entry name" value="His_biosynth"/>
    <property type="match status" value="1"/>
</dbReference>
<dbReference type="OrthoDB" id="9807749at2"/>
<comment type="caution">
    <text evidence="12">The sequence shown here is derived from an EMBL/GenBank/DDBJ whole genome shotgun (WGS) entry which is preliminary data.</text>
</comment>
<dbReference type="RefSeq" id="WP_130962554.1">
    <property type="nucleotide sequence ID" value="NZ_SIRT01000001.1"/>
</dbReference>
<evidence type="ECO:0000256" key="2">
    <source>
        <dbReference type="ARBA" id="ARBA00004496"/>
    </source>
</evidence>
<dbReference type="FunFam" id="3.20.20.70:FF:000009">
    <property type="entry name" value="1-(5-phosphoribosyl)-5-[(5-phosphoribosylamino)methylideneamino] imidazole-4-carboxamide isomerase"/>
    <property type="match status" value="1"/>
</dbReference>
<evidence type="ECO:0000256" key="8">
    <source>
        <dbReference type="ARBA" id="ARBA00023235"/>
    </source>
</evidence>
<keyword evidence="7 9" id="KW-0368">Histidine biosynthesis</keyword>
<dbReference type="EC" id="5.3.1.16" evidence="9 11"/>
<keyword evidence="13" id="KW-1185">Reference proteome</keyword>
<sequence length="242" mass="26509">MRIIPAIDIIDGKCVRLSKGDYSTKKIYNENPLEIAKQYEAHGIEYLHLVDLDGAKASHIVNHKVLETIATKTNLKIDFGGGLKTDEDLHIAFESGAGQITGGSIAVKKPEVFKSWLSKFGADKIILGADANNEKIAISGWLEESDEELIPFVQNYMKEGVQYVICTDIAKDGMLEGPSFDLYKKMLGELDGVKLIASGGISQFSELPKLAELGCEGTIIGKAIYENKISLKQLENYIVDAN</sequence>
<evidence type="ECO:0000256" key="7">
    <source>
        <dbReference type="ARBA" id="ARBA00023102"/>
    </source>
</evidence>
<evidence type="ECO:0000256" key="9">
    <source>
        <dbReference type="HAMAP-Rule" id="MF_01014"/>
    </source>
</evidence>
<keyword evidence="6 9" id="KW-0028">Amino-acid biosynthesis</keyword>
<dbReference type="GO" id="GO:0000105">
    <property type="term" value="P:L-histidine biosynthetic process"/>
    <property type="evidence" value="ECO:0007669"/>
    <property type="project" value="UniProtKB-UniRule"/>
</dbReference>
<feature type="active site" description="Proton acceptor" evidence="9">
    <location>
        <position position="8"/>
    </location>
</feature>
<comment type="catalytic activity">
    <reaction evidence="1 9 11">
        <text>1-(5-phospho-beta-D-ribosyl)-5-[(5-phospho-beta-D-ribosylamino)methylideneamino]imidazole-4-carboxamide = 5-[(5-phospho-1-deoxy-D-ribulos-1-ylimino)methylamino]-1-(5-phospho-beta-D-ribosyl)imidazole-4-carboxamide</text>
        <dbReference type="Rhea" id="RHEA:15469"/>
        <dbReference type="ChEBI" id="CHEBI:58435"/>
        <dbReference type="ChEBI" id="CHEBI:58525"/>
        <dbReference type="EC" id="5.3.1.16"/>
    </reaction>
</comment>
<comment type="similarity">
    <text evidence="4 9 10">Belongs to the HisA/HisF family.</text>
</comment>
<dbReference type="Proteomes" id="UP000291142">
    <property type="component" value="Unassembled WGS sequence"/>
</dbReference>
<evidence type="ECO:0000256" key="3">
    <source>
        <dbReference type="ARBA" id="ARBA00005133"/>
    </source>
</evidence>
<dbReference type="InterPro" id="IPR044524">
    <property type="entry name" value="Isoase_HisA-like"/>
</dbReference>
<name>A0A4Q9FLG5_9FLAO</name>
<evidence type="ECO:0000313" key="12">
    <source>
        <dbReference type="EMBL" id="TBN06567.1"/>
    </source>
</evidence>
<dbReference type="UniPathway" id="UPA00031">
    <property type="reaction ID" value="UER00009"/>
</dbReference>
<dbReference type="GO" id="GO:0000162">
    <property type="term" value="P:L-tryptophan biosynthetic process"/>
    <property type="evidence" value="ECO:0007669"/>
    <property type="project" value="TreeGrafter"/>
</dbReference>
<evidence type="ECO:0000256" key="4">
    <source>
        <dbReference type="ARBA" id="ARBA00009667"/>
    </source>
</evidence>
<dbReference type="GO" id="GO:0005737">
    <property type="term" value="C:cytoplasm"/>
    <property type="evidence" value="ECO:0007669"/>
    <property type="project" value="UniProtKB-SubCell"/>
</dbReference>
<keyword evidence="5 9" id="KW-0963">Cytoplasm</keyword>
<evidence type="ECO:0000256" key="6">
    <source>
        <dbReference type="ARBA" id="ARBA00022605"/>
    </source>
</evidence>
<dbReference type="EMBL" id="SIRT01000001">
    <property type="protein sequence ID" value="TBN06567.1"/>
    <property type="molecule type" value="Genomic_DNA"/>
</dbReference>
<reference evidence="12 13" key="1">
    <citation type="submission" date="2019-02" db="EMBL/GenBank/DDBJ databases">
        <title>Hyunsoonleella sp., isolated from marine sediment.</title>
        <authorList>
            <person name="Liu B.-T."/>
        </authorList>
    </citation>
    <scope>NUCLEOTIDE SEQUENCE [LARGE SCALE GENOMIC DNA]</scope>
    <source>
        <strain evidence="12 13">T58</strain>
    </source>
</reference>
<evidence type="ECO:0000256" key="10">
    <source>
        <dbReference type="RuleBase" id="RU003657"/>
    </source>
</evidence>
<dbReference type="NCBIfam" id="TIGR00007">
    <property type="entry name" value="1-(5-phosphoribosyl)-5-[(5-phosphoribosylamino)methylideneamino]imidazole-4-carboxamide isomerase"/>
    <property type="match status" value="1"/>
</dbReference>
<evidence type="ECO:0000313" key="13">
    <source>
        <dbReference type="Proteomes" id="UP000291142"/>
    </source>
</evidence>
<protein>
    <recommendedName>
        <fullName evidence="9 11">1-(5-phosphoribosyl)-5-[(5-phosphoribosylamino)methylideneamino] imidazole-4-carboxamide isomerase</fullName>
        <ecNumber evidence="9 11">5.3.1.16</ecNumber>
    </recommendedName>
    <alternativeName>
        <fullName evidence="9">Phosphoribosylformimino-5-aminoimidazole carboxamide ribotide isomerase</fullName>
    </alternativeName>
</protein>
<dbReference type="HAMAP" id="MF_01014">
    <property type="entry name" value="HisA"/>
    <property type="match status" value="1"/>
</dbReference>
<dbReference type="GO" id="GO:0003949">
    <property type="term" value="F:1-(5-phosphoribosyl)-5-[(5-phosphoribosylamino)methylideneamino]imidazole-4-carboxamide isomerase activity"/>
    <property type="evidence" value="ECO:0007669"/>
    <property type="project" value="UniProtKB-UniRule"/>
</dbReference>
<dbReference type="Gene3D" id="3.20.20.70">
    <property type="entry name" value="Aldolase class I"/>
    <property type="match status" value="1"/>
</dbReference>
<dbReference type="InterPro" id="IPR013785">
    <property type="entry name" value="Aldolase_TIM"/>
</dbReference>
<comment type="pathway">
    <text evidence="3 9 11">Amino-acid biosynthesis; L-histidine biosynthesis; L-histidine from 5-phospho-alpha-D-ribose 1-diphosphate: step 4/9.</text>
</comment>
<dbReference type="PANTHER" id="PTHR43090">
    <property type="entry name" value="1-(5-PHOSPHORIBOSYL)-5-[(5-PHOSPHORIBOSYLAMINO)METHYLIDENEAMINO] IMIDAZOLE-4-CARBOXAMIDE ISOMERASE"/>
    <property type="match status" value="1"/>
</dbReference>
<dbReference type="InterPro" id="IPR006063">
    <property type="entry name" value="HisA_bact_arch"/>
</dbReference>
<proteinExistence type="inferred from homology"/>
<evidence type="ECO:0000256" key="11">
    <source>
        <dbReference type="RuleBase" id="RU003658"/>
    </source>
</evidence>
<dbReference type="InterPro" id="IPR006062">
    <property type="entry name" value="His_biosynth"/>
</dbReference>
<organism evidence="12 13">
    <name type="scientific">Hyunsoonleella flava</name>
    <dbReference type="NCBI Taxonomy" id="2527939"/>
    <lineage>
        <taxon>Bacteria</taxon>
        <taxon>Pseudomonadati</taxon>
        <taxon>Bacteroidota</taxon>
        <taxon>Flavobacteriia</taxon>
        <taxon>Flavobacteriales</taxon>
        <taxon>Flavobacteriaceae</taxon>
    </lineage>
</organism>
<evidence type="ECO:0000256" key="1">
    <source>
        <dbReference type="ARBA" id="ARBA00000901"/>
    </source>
</evidence>
<evidence type="ECO:0000256" key="5">
    <source>
        <dbReference type="ARBA" id="ARBA00022490"/>
    </source>
</evidence>
<dbReference type="AlphaFoldDB" id="A0A4Q9FLG5"/>
<comment type="subcellular location">
    <subcellularLocation>
        <location evidence="2 9 11">Cytoplasm</location>
    </subcellularLocation>
</comment>
<keyword evidence="8 9" id="KW-0413">Isomerase</keyword>
<dbReference type="InterPro" id="IPR023016">
    <property type="entry name" value="HisA/PriA"/>
</dbReference>
<dbReference type="CDD" id="cd04732">
    <property type="entry name" value="HisA"/>
    <property type="match status" value="1"/>
</dbReference>
<dbReference type="PANTHER" id="PTHR43090:SF2">
    <property type="entry name" value="1-(5-PHOSPHORIBOSYL)-5-[(5-PHOSPHORIBOSYLAMINO)METHYLIDENEAMINO] IMIDAZOLE-4-CARBOXAMIDE ISOMERASE"/>
    <property type="match status" value="1"/>
</dbReference>
<dbReference type="InterPro" id="IPR011060">
    <property type="entry name" value="RibuloseP-bd_barrel"/>
</dbReference>
<dbReference type="SUPFAM" id="SSF51366">
    <property type="entry name" value="Ribulose-phoshate binding barrel"/>
    <property type="match status" value="1"/>
</dbReference>
<feature type="active site" description="Proton donor" evidence="9">
    <location>
        <position position="130"/>
    </location>
</feature>
<gene>
    <name evidence="9 12" type="primary">hisA</name>
    <name evidence="12" type="ORF">EYD45_01395</name>
</gene>